<dbReference type="Gene3D" id="3.20.20.70">
    <property type="entry name" value="Aldolase class I"/>
    <property type="match status" value="1"/>
</dbReference>
<dbReference type="PANTHER" id="PTHR35787">
    <property type="entry name" value="GLYCEROL UPTAKE OPERON ANTITERMINATOR REGULATORY PROTEIN"/>
    <property type="match status" value="1"/>
</dbReference>
<keyword evidence="1" id="KW-0319">Glycerol metabolism</keyword>
<dbReference type="InterPro" id="IPR013785">
    <property type="entry name" value="Aldolase_TIM"/>
</dbReference>
<keyword evidence="1" id="KW-0694">RNA-binding</keyword>
<dbReference type="RefSeq" id="WP_382393529.1">
    <property type="nucleotide sequence ID" value="NZ_JBHUNA010000020.1"/>
</dbReference>
<sequence length="182" mass="20173">MNMPTGILPAIRSMKDFDRALETEHGTIVLLETRLAQLKSLVTYAKRAGKQVLVHFDLIQGLKADEYGMEFLVRAIKPDGIISTRGSIIKLAKKHNLLAIQRMFLLDSMAVDHNLQLIERFQPDCVELLPGLIPDIIAHIHRETSIPVIAGGLIRNMEEITAAFEAGAAAVSTSDHNLWEPS</sequence>
<reference evidence="3" key="1">
    <citation type="journal article" date="2019" name="Int. J. Syst. Evol. Microbiol.">
        <title>The Global Catalogue of Microorganisms (GCM) 10K type strain sequencing project: providing services to taxonomists for standard genome sequencing and annotation.</title>
        <authorList>
            <consortium name="The Broad Institute Genomics Platform"/>
            <consortium name="The Broad Institute Genome Sequencing Center for Infectious Disease"/>
            <person name="Wu L."/>
            <person name="Ma J."/>
        </authorList>
    </citation>
    <scope>NUCLEOTIDE SEQUENCE [LARGE SCALE GENOMIC DNA]</scope>
    <source>
        <strain evidence="3">TISTR 1535</strain>
    </source>
</reference>
<name>A0ABW5V5F0_9BACI</name>
<accession>A0ABW5V5F0</accession>
<dbReference type="InterPro" id="IPR006699">
    <property type="entry name" value="GlpP"/>
</dbReference>
<keyword evidence="1" id="KW-0805">Transcription regulation</keyword>
<dbReference type="EMBL" id="JBHUNA010000020">
    <property type="protein sequence ID" value="MFD2761243.1"/>
    <property type="molecule type" value="Genomic_DNA"/>
</dbReference>
<keyword evidence="1" id="KW-0804">Transcription</keyword>
<dbReference type="Pfam" id="PF04309">
    <property type="entry name" value="G3P_antiterm"/>
    <property type="match status" value="1"/>
</dbReference>
<proteinExistence type="predicted"/>
<comment type="function">
    <text evidence="1">Regulates expression of the glpD operon. In the presence of glycerol 3-phosphate (G3P) causes antitermination of transcription of glpD at the inverted repeat of the leader region to enhance its transcription. Binds and stabilizes glpD leader mRNA.</text>
</comment>
<organism evidence="2 3">
    <name type="scientific">Lentibacillus juripiscarius</name>
    <dbReference type="NCBI Taxonomy" id="257446"/>
    <lineage>
        <taxon>Bacteria</taxon>
        <taxon>Bacillati</taxon>
        <taxon>Bacillota</taxon>
        <taxon>Bacilli</taxon>
        <taxon>Bacillales</taxon>
        <taxon>Bacillaceae</taxon>
        <taxon>Lentibacillus</taxon>
    </lineage>
</organism>
<evidence type="ECO:0000256" key="1">
    <source>
        <dbReference type="PIRNR" id="PIRNR016897"/>
    </source>
</evidence>
<dbReference type="PIRSF" id="PIRSF016897">
    <property type="entry name" value="GlpP"/>
    <property type="match status" value="1"/>
</dbReference>
<protein>
    <recommendedName>
        <fullName evidence="1">Glycerol uptake operon antiterminator regulatory protein</fullName>
    </recommendedName>
</protein>
<dbReference type="Proteomes" id="UP001597502">
    <property type="component" value="Unassembled WGS sequence"/>
</dbReference>
<comment type="caution">
    <text evidence="2">The sequence shown here is derived from an EMBL/GenBank/DDBJ whole genome shotgun (WGS) entry which is preliminary data.</text>
</comment>
<gene>
    <name evidence="2" type="ORF">ACFSUO_09695</name>
</gene>
<keyword evidence="3" id="KW-1185">Reference proteome</keyword>
<evidence type="ECO:0000313" key="3">
    <source>
        <dbReference type="Proteomes" id="UP001597502"/>
    </source>
</evidence>
<dbReference type="SUPFAM" id="SSF110391">
    <property type="entry name" value="GlpP-like"/>
    <property type="match status" value="1"/>
</dbReference>
<evidence type="ECO:0000313" key="2">
    <source>
        <dbReference type="EMBL" id="MFD2761243.1"/>
    </source>
</evidence>
<dbReference type="PANTHER" id="PTHR35787:SF1">
    <property type="entry name" value="GLYCEROL UPTAKE OPERON ANTITERMINATOR REGULATORY PROTEIN"/>
    <property type="match status" value="1"/>
</dbReference>